<keyword evidence="5" id="KW-0067">ATP-binding</keyword>
<feature type="domain" description="Helicase ATP-binding" evidence="9">
    <location>
        <begin position="276"/>
        <end position="445"/>
    </location>
</feature>
<evidence type="ECO:0000256" key="5">
    <source>
        <dbReference type="ARBA" id="ARBA00022840"/>
    </source>
</evidence>
<dbReference type="InterPro" id="IPR002464">
    <property type="entry name" value="DNA/RNA_helicase_DEAH_CS"/>
</dbReference>
<feature type="domain" description="Helicase C-terminal" evidence="10">
    <location>
        <begin position="521"/>
        <end position="694"/>
    </location>
</feature>
<evidence type="ECO:0000256" key="1">
    <source>
        <dbReference type="ARBA" id="ARBA00012552"/>
    </source>
</evidence>
<reference evidence="13" key="2">
    <citation type="submission" date="2025-04" db="UniProtKB">
        <authorList>
            <consortium name="RefSeq"/>
        </authorList>
    </citation>
    <scope>IDENTIFICATION</scope>
    <source>
        <tissue evidence="13">Whole body</tissue>
    </source>
</reference>
<reference evidence="11" key="1">
    <citation type="submission" date="2018-04" db="EMBL/GenBank/DDBJ databases">
        <title>Transcriptome assembly of Sipha flava.</title>
        <authorList>
            <person name="Scully E.D."/>
            <person name="Geib S.M."/>
            <person name="Palmer N.A."/>
            <person name="Koch K."/>
            <person name="Bradshaw J."/>
            <person name="Heng-Moss T."/>
            <person name="Sarath G."/>
        </authorList>
    </citation>
    <scope>NUCLEOTIDE SEQUENCE</scope>
</reference>
<dbReference type="PANTHER" id="PTHR18934">
    <property type="entry name" value="ATP-DEPENDENT RNA HELICASE"/>
    <property type="match status" value="1"/>
</dbReference>
<name>A0A2S2QQQ7_9HEMI</name>
<dbReference type="GO" id="GO:0051880">
    <property type="term" value="F:G-quadruplex DNA binding"/>
    <property type="evidence" value="ECO:0007669"/>
    <property type="project" value="TreeGrafter"/>
</dbReference>
<keyword evidence="2" id="KW-0547">Nucleotide-binding</keyword>
<dbReference type="GO" id="GO:0003678">
    <property type="term" value="F:DNA helicase activity"/>
    <property type="evidence" value="ECO:0007669"/>
    <property type="project" value="TreeGrafter"/>
</dbReference>
<dbReference type="Pfam" id="PF00270">
    <property type="entry name" value="DEAD"/>
    <property type="match status" value="1"/>
</dbReference>
<dbReference type="EC" id="3.6.4.13" evidence="1"/>
<evidence type="ECO:0000259" key="10">
    <source>
        <dbReference type="PROSITE" id="PS51194"/>
    </source>
</evidence>
<dbReference type="Gene3D" id="1.20.120.1080">
    <property type="match status" value="1"/>
</dbReference>
<dbReference type="GO" id="GO:0005524">
    <property type="term" value="F:ATP binding"/>
    <property type="evidence" value="ECO:0007669"/>
    <property type="project" value="UniProtKB-KW"/>
</dbReference>
<dbReference type="PANTHER" id="PTHR18934:SF237">
    <property type="entry name" value="ATP-DEPENDENT DNA_RNA HELICASE DHX36"/>
    <property type="match status" value="1"/>
</dbReference>
<dbReference type="InterPro" id="IPR001650">
    <property type="entry name" value="Helicase_C-like"/>
</dbReference>
<dbReference type="GO" id="GO:0005634">
    <property type="term" value="C:nucleus"/>
    <property type="evidence" value="ECO:0007669"/>
    <property type="project" value="TreeGrafter"/>
</dbReference>
<dbReference type="GO" id="GO:0003724">
    <property type="term" value="F:RNA helicase activity"/>
    <property type="evidence" value="ECO:0007669"/>
    <property type="project" value="UniProtKB-EC"/>
</dbReference>
<keyword evidence="4 11" id="KW-0347">Helicase</keyword>
<dbReference type="InterPro" id="IPR011545">
    <property type="entry name" value="DEAD/DEAH_box_helicase_dom"/>
</dbReference>
<organism evidence="11">
    <name type="scientific">Sipha flava</name>
    <name type="common">yellow sugarcane aphid</name>
    <dbReference type="NCBI Taxonomy" id="143950"/>
    <lineage>
        <taxon>Eukaryota</taxon>
        <taxon>Metazoa</taxon>
        <taxon>Ecdysozoa</taxon>
        <taxon>Arthropoda</taxon>
        <taxon>Hexapoda</taxon>
        <taxon>Insecta</taxon>
        <taxon>Pterygota</taxon>
        <taxon>Neoptera</taxon>
        <taxon>Paraneoptera</taxon>
        <taxon>Hemiptera</taxon>
        <taxon>Sternorrhyncha</taxon>
        <taxon>Aphidomorpha</taxon>
        <taxon>Aphidoidea</taxon>
        <taxon>Aphididae</taxon>
        <taxon>Sipha</taxon>
    </lineage>
</organism>
<dbReference type="InterPro" id="IPR007502">
    <property type="entry name" value="Helicase-assoc_dom"/>
</dbReference>
<evidence type="ECO:0000259" key="9">
    <source>
        <dbReference type="PROSITE" id="PS51192"/>
    </source>
</evidence>
<comment type="similarity">
    <text evidence="7">Belongs to the DExH box helicase family.</text>
</comment>
<evidence type="ECO:0000256" key="8">
    <source>
        <dbReference type="SAM" id="MobiDB-lite"/>
    </source>
</evidence>
<dbReference type="EMBL" id="GGMS01010259">
    <property type="protein sequence ID" value="MBY79462.1"/>
    <property type="molecule type" value="Transcribed_RNA"/>
</dbReference>
<evidence type="ECO:0000256" key="7">
    <source>
        <dbReference type="ARBA" id="ARBA00060772"/>
    </source>
</evidence>
<dbReference type="Gene3D" id="3.40.50.300">
    <property type="entry name" value="P-loop containing nucleotide triphosphate hydrolases"/>
    <property type="match status" value="2"/>
</dbReference>
<dbReference type="AlphaFoldDB" id="A0A2S2QQQ7"/>
<dbReference type="PROSITE" id="PS51192">
    <property type="entry name" value="HELICASE_ATP_BIND_1"/>
    <property type="match status" value="1"/>
</dbReference>
<dbReference type="Pfam" id="PF04408">
    <property type="entry name" value="WHD_HA2"/>
    <property type="match status" value="1"/>
</dbReference>
<dbReference type="PROSITE" id="PS00690">
    <property type="entry name" value="DEAH_ATP_HELICASE"/>
    <property type="match status" value="1"/>
</dbReference>
<dbReference type="SUPFAM" id="SSF52540">
    <property type="entry name" value="P-loop containing nucleoside triphosphate hydrolases"/>
    <property type="match status" value="1"/>
</dbReference>
<evidence type="ECO:0000256" key="3">
    <source>
        <dbReference type="ARBA" id="ARBA00022801"/>
    </source>
</evidence>
<dbReference type="SMART" id="SM00490">
    <property type="entry name" value="HELICc"/>
    <property type="match status" value="1"/>
</dbReference>
<evidence type="ECO:0000313" key="12">
    <source>
        <dbReference type="Proteomes" id="UP000694846"/>
    </source>
</evidence>
<dbReference type="SMART" id="SM00847">
    <property type="entry name" value="HA2"/>
    <property type="match status" value="1"/>
</dbReference>
<dbReference type="Pfam" id="PF00271">
    <property type="entry name" value="Helicase_C"/>
    <property type="match status" value="1"/>
</dbReference>
<accession>A0A2S2QQQ7</accession>
<dbReference type="InterPro" id="IPR014001">
    <property type="entry name" value="Helicase_ATP-bd"/>
</dbReference>
<dbReference type="GO" id="GO:0016787">
    <property type="term" value="F:hydrolase activity"/>
    <property type="evidence" value="ECO:0007669"/>
    <property type="project" value="UniProtKB-KW"/>
</dbReference>
<keyword evidence="3" id="KW-0378">Hydrolase</keyword>
<dbReference type="Pfam" id="PF21010">
    <property type="entry name" value="HA2_C"/>
    <property type="match status" value="1"/>
</dbReference>
<evidence type="ECO:0000256" key="4">
    <source>
        <dbReference type="ARBA" id="ARBA00022806"/>
    </source>
</evidence>
<proteinExistence type="inferred from homology"/>
<dbReference type="Pfam" id="PF07717">
    <property type="entry name" value="OB_NTP_bind"/>
    <property type="match status" value="1"/>
</dbReference>
<keyword evidence="12" id="KW-1185">Reference proteome</keyword>
<evidence type="ECO:0000313" key="11">
    <source>
        <dbReference type="EMBL" id="MBY79462.1"/>
    </source>
</evidence>
<dbReference type="InterPro" id="IPR011709">
    <property type="entry name" value="DEAD-box_helicase_OB_fold"/>
</dbReference>
<dbReference type="PROSITE" id="PS51194">
    <property type="entry name" value="HELICASE_CTER"/>
    <property type="match status" value="1"/>
</dbReference>
<evidence type="ECO:0000313" key="13">
    <source>
        <dbReference type="RefSeq" id="XP_025424476.1"/>
    </source>
</evidence>
<dbReference type="SMART" id="SM00487">
    <property type="entry name" value="DEXDc"/>
    <property type="match status" value="1"/>
</dbReference>
<evidence type="ECO:0000256" key="6">
    <source>
        <dbReference type="ARBA" id="ARBA00022884"/>
    </source>
</evidence>
<gene>
    <name evidence="11" type="primary">Dhx36</name>
    <name evidence="13" type="synonym">LOC112693569</name>
    <name evidence="11" type="ORF">g.174481</name>
</gene>
<keyword evidence="6" id="KW-0694">RNA-binding</keyword>
<dbReference type="CDD" id="cd18791">
    <property type="entry name" value="SF2_C_RHA"/>
    <property type="match status" value="1"/>
</dbReference>
<dbReference type="GO" id="GO:0005737">
    <property type="term" value="C:cytoplasm"/>
    <property type="evidence" value="ECO:0007669"/>
    <property type="project" value="TreeGrafter"/>
</dbReference>
<dbReference type="FunFam" id="3.40.50.300:FF:000526">
    <property type="entry name" value="DExH-box ATP-dependent RNA helicase DExH3"/>
    <property type="match status" value="1"/>
</dbReference>
<dbReference type="RefSeq" id="XP_025424476.1">
    <property type="nucleotide sequence ID" value="XM_025568691.1"/>
</dbReference>
<sequence>MPPVKPFRLTKQTGPKDKNKGPRQSSKKNHFDDDLHVDNYGPSNSNDRPKSHPPHLKGREIGLWHARKQASMREDEEMLDMARPKVKPPSHLKGRELDLWHKEQNRLWQKTKKKEQQKESGKCFIKLRIDGIDYIEEKCNKIEEEMPIPDENIKSKSYTMSNSKVDIKDYNSHNFRALNLLTLKDEDVDENAEYIMDRYKKLEDSNFKRKFLDNITGSIEENLVASLQSNMKLQNDPTKNAFLKNELEAKSKNPRYRSMCAIRKKLPSYSKKDEILELIRNNQVILISGETGCGKTTQMAQFILDDAIMSGCGSTCRIVCTQPRRISAISVAERVADERAERIGEGSVGYQIRLERKLGREYGSILFCTTGILLQHIQRDSALNYYSHIIIDEIHERDTISDFTLTILKSIIPVRPDIKIILMSATLNAAAFSKYYNDCPSLNIPGFTYPVEEVYLEDIYSLNRFRYFPKKILRPRKLKPGDPFLEFVVPYVNELRRSKRYHSAILNLLENPASEDTDYELILELINYICNNKDDGAILVFLSGWDQISKMTKILKDKGFGNTSRYILIPLHSMLPTVSQKSVFESPPSGVRKIILSTNIAETSVTIDDVVYVINNGRMKLKGFDAENNIGTLKEEWVSLANARQRRGRAGRVRSGICYHLYTKGRENSFDDYVLPEMMRTSLEEVILQAKILQVGMVTPFLEKVMNPPETKALEVALKLLIDLNALDEKENLTPLGFHLAKLPIGPLEGKMIILGTMFSCLSPIMTIAASLNFKDPFVMPTNKEYQCRDVKKEMDEGHLSDHLMVTRAMSKFLQAKQENRAWEFCRENCLMYNTMNMLHDLKSQYAKYLCDLGFIKSSNYSDPEYNQNSSNVKLLKCVLVAGLCPNIAVCNSKVKANGRKLSKFVTAEDGKVEIHPKSVNSIDNYYISPLLLYHTKLKTTSIYLHDTTMVYPFPVVFFAKSLKITGEKTDHISFSLNSQVNFTCSARTANLIKLVRNRLKWLIDYLMSHPEEISFNSNSASGKALRLVVDLVSAEEHPGVLQFSSYY</sequence>
<dbReference type="InterPro" id="IPR048333">
    <property type="entry name" value="HA2_WH"/>
</dbReference>
<evidence type="ECO:0000256" key="2">
    <source>
        <dbReference type="ARBA" id="ARBA00022741"/>
    </source>
</evidence>
<feature type="region of interest" description="Disordered" evidence="8">
    <location>
        <begin position="1"/>
        <end position="63"/>
    </location>
</feature>
<dbReference type="Proteomes" id="UP000694846">
    <property type="component" value="Unplaced"/>
</dbReference>
<protein>
    <recommendedName>
        <fullName evidence="1">RNA helicase</fullName>
        <ecNumber evidence="1">3.6.4.13</ecNumber>
    </recommendedName>
</protein>
<dbReference type="FunFam" id="1.20.120.1080:FF:000002">
    <property type="entry name" value="Putative ATP-dependent RNA helicase DHX36"/>
    <property type="match status" value="1"/>
</dbReference>
<dbReference type="GO" id="GO:0002151">
    <property type="term" value="F:G-quadruplex RNA binding"/>
    <property type="evidence" value="ECO:0007669"/>
    <property type="project" value="TreeGrafter"/>
</dbReference>
<dbReference type="OrthoDB" id="5600252at2759"/>
<dbReference type="InterPro" id="IPR027417">
    <property type="entry name" value="P-loop_NTPase"/>
</dbReference>